<dbReference type="InterPro" id="IPR020568">
    <property type="entry name" value="Ribosomal_Su5_D2-typ_SF"/>
</dbReference>
<dbReference type="PANTHER" id="PTHR33694:SF1">
    <property type="entry name" value="UDP-3-O-ACYL-N-ACETYLGLUCOSAMINE DEACETYLASE 1, MITOCHONDRIAL-RELATED"/>
    <property type="match status" value="1"/>
</dbReference>
<name>A0A0P6VHC4_9HYPH</name>
<comment type="caution">
    <text evidence="13">The sequence shown here is derived from an EMBL/GenBank/DDBJ whole genome shotgun (WGS) entry which is preliminary data.</text>
</comment>
<comment type="function">
    <text evidence="2 12">Catalyzes the hydrolysis of UDP-3-O-myristoyl-N-acetylglucosamine to form UDP-3-O-myristoylglucosamine and acetate, the committed step in lipid A biosynthesis.</text>
</comment>
<dbReference type="Proteomes" id="UP000048984">
    <property type="component" value="Unassembled WGS sequence"/>
</dbReference>
<reference evidence="13 14" key="1">
    <citation type="submission" date="2015-09" db="EMBL/GenBank/DDBJ databases">
        <authorList>
            <person name="Jackson K.R."/>
            <person name="Lunt B.L."/>
            <person name="Fisher J.N.B."/>
            <person name="Gardner A.V."/>
            <person name="Bailey M.E."/>
            <person name="Deus L.M."/>
            <person name="Earl A.S."/>
            <person name="Gibby P.D."/>
            <person name="Hartmann K.A."/>
            <person name="Liu J.E."/>
            <person name="Manci A.M."/>
            <person name="Nielsen D.A."/>
            <person name="Solomon M.B."/>
            <person name="Breakwell D.P."/>
            <person name="Burnett S.H."/>
            <person name="Grose J.H."/>
        </authorList>
    </citation>
    <scope>NUCLEOTIDE SEQUENCE [LARGE SCALE GENOMIC DNA]</scope>
    <source>
        <strain evidence="13 14">16</strain>
    </source>
</reference>
<dbReference type="AlphaFoldDB" id="A0A0P6VHC4"/>
<dbReference type="OrthoDB" id="9802746at2"/>
<comment type="pathway">
    <text evidence="3 12">Glycolipid biosynthesis; lipid IV(A) biosynthesis; lipid IV(A) from (3R)-3-hydroxytetradecanoyl-[acyl-carrier-protein] and UDP-N-acetyl-alpha-D-glucosamine: step 2/6.</text>
</comment>
<dbReference type="EC" id="3.5.1.108" evidence="4 12"/>
<dbReference type="NCBIfam" id="TIGR00325">
    <property type="entry name" value="lpxC"/>
    <property type="match status" value="1"/>
</dbReference>
<feature type="binding site" evidence="12">
    <location>
        <position position="85"/>
    </location>
    <ligand>
        <name>Zn(2+)</name>
        <dbReference type="ChEBI" id="CHEBI:29105"/>
    </ligand>
</feature>
<dbReference type="Gene3D" id="3.30.230.20">
    <property type="entry name" value="lpxc deacetylase, domain 1"/>
    <property type="match status" value="1"/>
</dbReference>
<dbReference type="Pfam" id="PF03331">
    <property type="entry name" value="LpxC"/>
    <property type="match status" value="1"/>
</dbReference>
<evidence type="ECO:0000256" key="3">
    <source>
        <dbReference type="ARBA" id="ARBA00005002"/>
    </source>
</evidence>
<keyword evidence="5 12" id="KW-0444">Lipid biosynthesis</keyword>
<sequence>MARNGVHAQKTIAEAVSLIGIGVHSGERVRVTLHPSDIDTGITFLRTARNSRDVEIAAEWRNVSATELCTVIGNPAETSIATVEHLMAAIRGLGIDNLLVEIDGAEVPVMDGSARAFVEAIDQVGVISQVARRRYVKVLKPIRIENGPGFAELRPYDGSRFEISIDFACKAIGQQTFEIDLTPDVFRRQIAGARTFGFVSDLERLLPLGLCRGSSLENSIAIKDDRVLNPEGLRFANEFVRHKTLDAIGDLALAGAPILGHYRSYRGGHRLNFQTLNALFSDPTAWTMVEAPTRREAPAAEIGTGMVAPAFGPVVR</sequence>
<keyword evidence="14" id="KW-1185">Reference proteome</keyword>
<feature type="binding site" evidence="12">
    <location>
        <position position="246"/>
    </location>
    <ligand>
        <name>Zn(2+)</name>
        <dbReference type="ChEBI" id="CHEBI:29105"/>
    </ligand>
</feature>
<proteinExistence type="inferred from homology"/>
<evidence type="ECO:0000256" key="11">
    <source>
        <dbReference type="ARBA" id="ARBA00024535"/>
    </source>
</evidence>
<protein>
    <recommendedName>
        <fullName evidence="4 12">UDP-3-O-acyl-N-acetylglucosamine deacetylase</fullName>
        <shortName evidence="12">UDP-3-O-acyl-GlcNAc deacetylase</shortName>
        <ecNumber evidence="4 12">3.5.1.108</ecNumber>
    </recommendedName>
    <alternativeName>
        <fullName evidence="12">UDP-3-O-[R-3-hydroxymyristoyl]-N-acetylglucosamine deacetylase</fullName>
    </alternativeName>
</protein>
<dbReference type="SUPFAM" id="SSF54211">
    <property type="entry name" value="Ribosomal protein S5 domain 2-like"/>
    <property type="match status" value="2"/>
</dbReference>
<comment type="catalytic activity">
    <reaction evidence="11 12">
        <text>a UDP-3-O-[(3R)-3-hydroxyacyl]-N-acetyl-alpha-D-glucosamine + H2O = a UDP-3-O-[(3R)-3-hydroxyacyl]-alpha-D-glucosamine + acetate</text>
        <dbReference type="Rhea" id="RHEA:67816"/>
        <dbReference type="ChEBI" id="CHEBI:15377"/>
        <dbReference type="ChEBI" id="CHEBI:30089"/>
        <dbReference type="ChEBI" id="CHEBI:137740"/>
        <dbReference type="ChEBI" id="CHEBI:173225"/>
        <dbReference type="EC" id="3.5.1.108"/>
    </reaction>
</comment>
<keyword evidence="6 12" id="KW-0441">Lipid A biosynthesis</keyword>
<evidence type="ECO:0000256" key="7">
    <source>
        <dbReference type="ARBA" id="ARBA00022723"/>
    </source>
</evidence>
<dbReference type="GO" id="GO:0016020">
    <property type="term" value="C:membrane"/>
    <property type="evidence" value="ECO:0007669"/>
    <property type="project" value="GOC"/>
</dbReference>
<feature type="active site" description="Proton donor" evidence="12">
    <location>
        <position position="269"/>
    </location>
</feature>
<keyword evidence="9 12" id="KW-0862">Zinc</keyword>
<keyword evidence="8 12" id="KW-0378">Hydrolase</keyword>
<comment type="similarity">
    <text evidence="12">Belongs to the LpxC family.</text>
</comment>
<dbReference type="InterPro" id="IPR015870">
    <property type="entry name" value="UDP-acyl_N-AcGlcN_deAcase_N"/>
</dbReference>
<dbReference type="Gene3D" id="3.30.1700.10">
    <property type="entry name" value="lpxc deacetylase, domain 2"/>
    <property type="match status" value="1"/>
</dbReference>
<dbReference type="RefSeq" id="WP_054357593.1">
    <property type="nucleotide sequence ID" value="NZ_JAPCYQ010000001.1"/>
</dbReference>
<evidence type="ECO:0000313" key="14">
    <source>
        <dbReference type="Proteomes" id="UP000048984"/>
    </source>
</evidence>
<dbReference type="STRING" id="665126.ABB55_03640"/>
<evidence type="ECO:0000256" key="10">
    <source>
        <dbReference type="ARBA" id="ARBA00023098"/>
    </source>
</evidence>
<gene>
    <name evidence="12" type="primary">lpxC</name>
    <name evidence="13" type="ORF">ABB55_03640</name>
</gene>
<dbReference type="UniPathway" id="UPA00359">
    <property type="reaction ID" value="UER00478"/>
</dbReference>
<comment type="cofactor">
    <cofactor evidence="1 12">
        <name>Zn(2+)</name>
        <dbReference type="ChEBI" id="CHEBI:29105"/>
    </cofactor>
</comment>
<keyword evidence="10 12" id="KW-0443">Lipid metabolism</keyword>
<dbReference type="GO" id="GO:0046872">
    <property type="term" value="F:metal ion binding"/>
    <property type="evidence" value="ECO:0007669"/>
    <property type="project" value="UniProtKB-KW"/>
</dbReference>
<evidence type="ECO:0000256" key="8">
    <source>
        <dbReference type="ARBA" id="ARBA00022801"/>
    </source>
</evidence>
<dbReference type="HAMAP" id="MF_00388">
    <property type="entry name" value="LpxC"/>
    <property type="match status" value="1"/>
</dbReference>
<evidence type="ECO:0000256" key="9">
    <source>
        <dbReference type="ARBA" id="ARBA00022833"/>
    </source>
</evidence>
<dbReference type="GO" id="GO:0103117">
    <property type="term" value="F:UDP-3-O-acyl-N-acetylglucosamine deacetylase activity"/>
    <property type="evidence" value="ECO:0007669"/>
    <property type="project" value="UniProtKB-UniRule"/>
</dbReference>
<evidence type="ECO:0000256" key="1">
    <source>
        <dbReference type="ARBA" id="ARBA00001947"/>
    </source>
</evidence>
<keyword evidence="7 12" id="KW-0479">Metal-binding</keyword>
<evidence type="ECO:0000256" key="4">
    <source>
        <dbReference type="ARBA" id="ARBA00012745"/>
    </source>
</evidence>
<accession>A0A0P6VHC4</accession>
<reference evidence="13 14" key="2">
    <citation type="submission" date="2015-10" db="EMBL/GenBank/DDBJ databases">
        <title>Draft Genome Sequence of Prosthecomicrobium hirschii ATCC 27832.</title>
        <authorList>
            <person name="Daniel J."/>
            <person name="Givan S.A."/>
            <person name="Brun Y.V."/>
            <person name="Brown P.J."/>
        </authorList>
    </citation>
    <scope>NUCLEOTIDE SEQUENCE [LARGE SCALE GENOMIC DNA]</scope>
    <source>
        <strain evidence="13 14">16</strain>
    </source>
</reference>
<dbReference type="InterPro" id="IPR011334">
    <property type="entry name" value="UDP-acyl_GlcNac_deAcase_C"/>
</dbReference>
<dbReference type="InterPro" id="IPR004463">
    <property type="entry name" value="UDP-acyl_GlcNac_deAcase"/>
</dbReference>
<evidence type="ECO:0000256" key="6">
    <source>
        <dbReference type="ARBA" id="ARBA00022556"/>
    </source>
</evidence>
<dbReference type="PANTHER" id="PTHR33694">
    <property type="entry name" value="UDP-3-O-ACYL-N-ACETYLGLUCOSAMINE DEACETYLASE 1, MITOCHONDRIAL-RELATED"/>
    <property type="match status" value="1"/>
</dbReference>
<evidence type="ECO:0000256" key="2">
    <source>
        <dbReference type="ARBA" id="ARBA00002923"/>
    </source>
</evidence>
<organism evidence="13 14">
    <name type="scientific">Prosthecodimorpha hirschii</name>
    <dbReference type="NCBI Taxonomy" id="665126"/>
    <lineage>
        <taxon>Bacteria</taxon>
        <taxon>Pseudomonadati</taxon>
        <taxon>Pseudomonadota</taxon>
        <taxon>Alphaproteobacteria</taxon>
        <taxon>Hyphomicrobiales</taxon>
        <taxon>Ancalomicrobiaceae</taxon>
        <taxon>Prosthecodimorpha</taxon>
    </lineage>
</organism>
<dbReference type="EMBL" id="LJYW01000001">
    <property type="protein sequence ID" value="KPL51431.1"/>
    <property type="molecule type" value="Genomic_DNA"/>
</dbReference>
<evidence type="ECO:0000256" key="12">
    <source>
        <dbReference type="HAMAP-Rule" id="MF_00388"/>
    </source>
</evidence>
<evidence type="ECO:0000313" key="13">
    <source>
        <dbReference type="EMBL" id="KPL51431.1"/>
    </source>
</evidence>
<feature type="binding site" evidence="12">
    <location>
        <position position="242"/>
    </location>
    <ligand>
        <name>Zn(2+)</name>
        <dbReference type="ChEBI" id="CHEBI:29105"/>
    </ligand>
</feature>
<dbReference type="GO" id="GO:0009245">
    <property type="term" value="P:lipid A biosynthetic process"/>
    <property type="evidence" value="ECO:0007669"/>
    <property type="project" value="UniProtKB-UniRule"/>
</dbReference>
<evidence type="ECO:0000256" key="5">
    <source>
        <dbReference type="ARBA" id="ARBA00022516"/>
    </source>
</evidence>